<dbReference type="PANTHER" id="PTHR34948:SF9">
    <property type="entry name" value="CYTH DOMAIN-CONTAINING PROTEIN"/>
    <property type="match status" value="1"/>
</dbReference>
<dbReference type="PANTHER" id="PTHR34948">
    <property type="entry name" value="OS08G0299200 PROTEIN"/>
    <property type="match status" value="1"/>
</dbReference>
<keyword evidence="3" id="KW-1185">Reference proteome</keyword>
<proteinExistence type="predicted"/>
<dbReference type="InParanoid" id="A0A0R0KU26"/>
<dbReference type="EnsemblPlants" id="KRH70541">
    <property type="protein sequence ID" value="KRH70541"/>
    <property type="gene ID" value="GLYMA_02G096100"/>
</dbReference>
<sequence>MHFPDSATHQKVSNLLALFHPKTLIQKNIFDGTNKELTSNLPVLLRFYNLEQHCPHGHACIAEPWRLLSVDSAEILKRVKDEYLVGGNGVVCLGGFRNVRAVHEWKALKLELDECIILCSISCL</sequence>
<reference evidence="2" key="2">
    <citation type="submission" date="2018-02" db="UniProtKB">
        <authorList>
            <consortium name="EnsemblPlants"/>
        </authorList>
    </citation>
    <scope>IDENTIFICATION</scope>
    <source>
        <strain evidence="2">Williams 82</strain>
    </source>
</reference>
<evidence type="ECO:0000313" key="1">
    <source>
        <dbReference type="EMBL" id="KRH70541.1"/>
    </source>
</evidence>
<gene>
    <name evidence="1" type="ORF">GLYMA_02G096100</name>
</gene>
<dbReference type="Gene3D" id="2.40.320.10">
    <property type="entry name" value="Hypothetical Protein Pfu-838710-001"/>
    <property type="match status" value="1"/>
</dbReference>
<reference evidence="1 2" key="1">
    <citation type="journal article" date="2010" name="Nature">
        <title>Genome sequence of the palaeopolyploid soybean.</title>
        <authorList>
            <person name="Schmutz J."/>
            <person name="Cannon S.B."/>
            <person name="Schlueter J."/>
            <person name="Ma J."/>
            <person name="Mitros T."/>
            <person name="Nelson W."/>
            <person name="Hyten D.L."/>
            <person name="Song Q."/>
            <person name="Thelen J.J."/>
            <person name="Cheng J."/>
            <person name="Xu D."/>
            <person name="Hellsten U."/>
            <person name="May G.D."/>
            <person name="Yu Y."/>
            <person name="Sakurai T."/>
            <person name="Umezawa T."/>
            <person name="Bhattacharyya M.K."/>
            <person name="Sandhu D."/>
            <person name="Valliyodan B."/>
            <person name="Lindquist E."/>
            <person name="Peto M."/>
            <person name="Grant D."/>
            <person name="Shu S."/>
            <person name="Goodstein D."/>
            <person name="Barry K."/>
            <person name="Futrell-Griggs M."/>
            <person name="Abernathy B."/>
            <person name="Du J."/>
            <person name="Tian Z."/>
            <person name="Zhu L."/>
            <person name="Gill N."/>
            <person name="Joshi T."/>
            <person name="Libault M."/>
            <person name="Sethuraman A."/>
            <person name="Zhang X.-C."/>
            <person name="Shinozaki K."/>
            <person name="Nguyen H.T."/>
            <person name="Wing R.A."/>
            <person name="Cregan P."/>
            <person name="Specht J."/>
            <person name="Grimwood J."/>
            <person name="Rokhsar D."/>
            <person name="Stacey G."/>
            <person name="Shoemaker R.C."/>
            <person name="Jackson S.A."/>
        </authorList>
    </citation>
    <scope>NUCLEOTIDE SEQUENCE</scope>
    <source>
        <strain evidence="2">cv. Williams 82</strain>
        <tissue evidence="1">Callus</tissue>
    </source>
</reference>
<accession>A0A0R0KU26</accession>
<dbReference type="SMR" id="A0A0R0KU26"/>
<evidence type="ECO:0000313" key="2">
    <source>
        <dbReference type="EnsemblPlants" id="KRH70541"/>
    </source>
</evidence>
<protein>
    <submittedName>
        <fullName evidence="1 2">Uncharacterized protein</fullName>
    </submittedName>
</protein>
<dbReference type="AlphaFoldDB" id="A0A0R0KU26"/>
<dbReference type="Gramene" id="KRH70541">
    <property type="protein sequence ID" value="KRH70541"/>
    <property type="gene ID" value="GLYMA_02G096100"/>
</dbReference>
<name>A0A0R0KU26_SOYBN</name>
<dbReference type="Proteomes" id="UP000008827">
    <property type="component" value="Chromosome 2"/>
</dbReference>
<reference evidence="1" key="3">
    <citation type="submission" date="2018-07" db="EMBL/GenBank/DDBJ databases">
        <title>WGS assembly of Glycine max.</title>
        <authorList>
            <person name="Schmutz J."/>
            <person name="Cannon S."/>
            <person name="Schlueter J."/>
            <person name="Ma J."/>
            <person name="Mitros T."/>
            <person name="Nelson W."/>
            <person name="Hyten D."/>
            <person name="Song Q."/>
            <person name="Thelen J."/>
            <person name="Cheng J."/>
            <person name="Xu D."/>
            <person name="Hellsten U."/>
            <person name="May G."/>
            <person name="Yu Y."/>
            <person name="Sakurai T."/>
            <person name="Umezawa T."/>
            <person name="Bhattacharyya M."/>
            <person name="Sandhu D."/>
            <person name="Valliyodan B."/>
            <person name="Lindquist E."/>
            <person name="Peto M."/>
            <person name="Grant D."/>
            <person name="Shu S."/>
            <person name="Goodstein D."/>
            <person name="Barry K."/>
            <person name="Futrell-Griggs M."/>
            <person name="Abernathy B."/>
            <person name="Du J."/>
            <person name="Tian Z."/>
            <person name="Zhu L."/>
            <person name="Gill N."/>
            <person name="Joshi T."/>
            <person name="Libault M."/>
            <person name="Sethuraman A."/>
            <person name="Zhang X."/>
            <person name="Shinozaki K."/>
            <person name="Nguyen H."/>
            <person name="Wing R."/>
            <person name="Cregan P."/>
            <person name="Specht J."/>
            <person name="Grimwood J."/>
            <person name="Rokhsar D."/>
            <person name="Stacey G."/>
            <person name="Shoemaker R."/>
            <person name="Jackson S."/>
        </authorList>
    </citation>
    <scope>NUCLEOTIDE SEQUENCE</scope>
    <source>
        <tissue evidence="1">Callus</tissue>
    </source>
</reference>
<dbReference type="EMBL" id="CM000835">
    <property type="protein sequence ID" value="KRH70541.1"/>
    <property type="molecule type" value="Genomic_DNA"/>
</dbReference>
<evidence type="ECO:0000313" key="3">
    <source>
        <dbReference type="Proteomes" id="UP000008827"/>
    </source>
</evidence>
<organism evidence="1">
    <name type="scientific">Glycine max</name>
    <name type="common">Soybean</name>
    <name type="synonym">Glycine hispida</name>
    <dbReference type="NCBI Taxonomy" id="3847"/>
    <lineage>
        <taxon>Eukaryota</taxon>
        <taxon>Viridiplantae</taxon>
        <taxon>Streptophyta</taxon>
        <taxon>Embryophyta</taxon>
        <taxon>Tracheophyta</taxon>
        <taxon>Spermatophyta</taxon>
        <taxon>Magnoliopsida</taxon>
        <taxon>eudicotyledons</taxon>
        <taxon>Gunneridae</taxon>
        <taxon>Pentapetalae</taxon>
        <taxon>rosids</taxon>
        <taxon>fabids</taxon>
        <taxon>Fabales</taxon>
        <taxon>Fabaceae</taxon>
        <taxon>Papilionoideae</taxon>
        <taxon>50 kb inversion clade</taxon>
        <taxon>NPAAA clade</taxon>
        <taxon>indigoferoid/millettioid clade</taxon>
        <taxon>Phaseoleae</taxon>
        <taxon>Glycine</taxon>
        <taxon>Glycine subgen. Soja</taxon>
    </lineage>
</organism>